<dbReference type="OrthoDB" id="6500128at2759"/>
<reference evidence="1 2" key="1">
    <citation type="submission" date="2015-09" db="EMBL/GenBank/DDBJ databases">
        <title>Draft genome of the parasitic nematode Teladorsagia circumcincta isolate WARC Sus (inbred).</title>
        <authorList>
            <person name="Mitreva M."/>
        </authorList>
    </citation>
    <scope>NUCLEOTIDE SEQUENCE [LARGE SCALE GENOMIC DNA]</scope>
    <source>
        <strain evidence="1 2">S</strain>
    </source>
</reference>
<sequence>IMVLDGGRIVEFDSPQTLLMDRDSAFAKMVEDSESESKRA</sequence>
<gene>
    <name evidence="1" type="ORF">TELCIR_25858</name>
</gene>
<evidence type="ECO:0000313" key="2">
    <source>
        <dbReference type="Proteomes" id="UP000230423"/>
    </source>
</evidence>
<feature type="non-terminal residue" evidence="1">
    <location>
        <position position="1"/>
    </location>
</feature>
<proteinExistence type="predicted"/>
<keyword evidence="2" id="KW-1185">Reference proteome</keyword>
<accession>A0A2G9T4D6</accession>
<organism evidence="1 2">
    <name type="scientific">Teladorsagia circumcincta</name>
    <name type="common">Brown stomach worm</name>
    <name type="synonym">Ostertagia circumcincta</name>
    <dbReference type="NCBI Taxonomy" id="45464"/>
    <lineage>
        <taxon>Eukaryota</taxon>
        <taxon>Metazoa</taxon>
        <taxon>Ecdysozoa</taxon>
        <taxon>Nematoda</taxon>
        <taxon>Chromadorea</taxon>
        <taxon>Rhabditida</taxon>
        <taxon>Rhabditina</taxon>
        <taxon>Rhabditomorpha</taxon>
        <taxon>Strongyloidea</taxon>
        <taxon>Trichostrongylidae</taxon>
        <taxon>Teladorsagia</taxon>
    </lineage>
</organism>
<dbReference type="AlphaFoldDB" id="A0A2G9T4D6"/>
<dbReference type="InterPro" id="IPR027417">
    <property type="entry name" value="P-loop_NTPase"/>
</dbReference>
<protein>
    <submittedName>
        <fullName evidence="1">Uncharacterized protein</fullName>
    </submittedName>
</protein>
<dbReference type="EMBL" id="KZ425297">
    <property type="protein sequence ID" value="PIO52829.1"/>
    <property type="molecule type" value="Genomic_DNA"/>
</dbReference>
<dbReference type="Proteomes" id="UP000230423">
    <property type="component" value="Unassembled WGS sequence"/>
</dbReference>
<name>A0A2G9T4D6_TELCI</name>
<dbReference type="Gene3D" id="3.40.50.300">
    <property type="entry name" value="P-loop containing nucleotide triphosphate hydrolases"/>
    <property type="match status" value="1"/>
</dbReference>
<evidence type="ECO:0000313" key="1">
    <source>
        <dbReference type="EMBL" id="PIO52829.1"/>
    </source>
</evidence>